<keyword evidence="4" id="KW-1185">Reference proteome</keyword>
<feature type="domain" description="Transglycosylase SLT" evidence="2">
    <location>
        <begin position="7"/>
        <end position="129"/>
    </location>
</feature>
<dbReference type="Proteomes" id="UP000295645">
    <property type="component" value="Unassembled WGS sequence"/>
</dbReference>
<accession>A0A4R3YZB0</accession>
<evidence type="ECO:0000313" key="4">
    <source>
        <dbReference type="Proteomes" id="UP000295645"/>
    </source>
</evidence>
<gene>
    <name evidence="3" type="ORF">EC912_101223</name>
</gene>
<reference evidence="3 4" key="1">
    <citation type="submission" date="2019-03" db="EMBL/GenBank/DDBJ databases">
        <title>Above-ground endophytic microbial communities from plants in different locations in the United States.</title>
        <authorList>
            <person name="Frank C."/>
        </authorList>
    </citation>
    <scope>NUCLEOTIDE SEQUENCE [LARGE SCALE GENOMIC DNA]</scope>
    <source>
        <strain evidence="3 4">LP_13_YM</strain>
    </source>
</reference>
<evidence type="ECO:0000256" key="1">
    <source>
        <dbReference type="SAM" id="MobiDB-lite"/>
    </source>
</evidence>
<dbReference type="Gene3D" id="1.10.530.10">
    <property type="match status" value="1"/>
</dbReference>
<dbReference type="InterPro" id="IPR023346">
    <property type="entry name" value="Lysozyme-like_dom_sf"/>
</dbReference>
<feature type="region of interest" description="Disordered" evidence="1">
    <location>
        <begin position="285"/>
        <end position="334"/>
    </location>
</feature>
<proteinExistence type="predicted"/>
<dbReference type="Pfam" id="PF01464">
    <property type="entry name" value="SLT"/>
    <property type="match status" value="1"/>
</dbReference>
<evidence type="ECO:0000259" key="2">
    <source>
        <dbReference type="Pfam" id="PF01464"/>
    </source>
</evidence>
<dbReference type="EMBL" id="SMCS01000001">
    <property type="protein sequence ID" value="TCV97228.1"/>
    <property type="molecule type" value="Genomic_DNA"/>
</dbReference>
<name>A0A4R3YZB0_9GAMM</name>
<dbReference type="AlphaFoldDB" id="A0A4R3YZB0"/>
<organism evidence="3 4">
    <name type="scientific">Luteibacter rhizovicinus</name>
    <dbReference type="NCBI Taxonomy" id="242606"/>
    <lineage>
        <taxon>Bacteria</taxon>
        <taxon>Pseudomonadati</taxon>
        <taxon>Pseudomonadota</taxon>
        <taxon>Gammaproteobacteria</taxon>
        <taxon>Lysobacterales</taxon>
        <taxon>Rhodanobacteraceae</taxon>
        <taxon>Luteibacter</taxon>
    </lineage>
</organism>
<feature type="compositionally biased region" description="Low complexity" evidence="1">
    <location>
        <begin position="301"/>
        <end position="321"/>
    </location>
</feature>
<dbReference type="SUPFAM" id="SSF53955">
    <property type="entry name" value="Lysozyme-like"/>
    <property type="match status" value="1"/>
</dbReference>
<protein>
    <submittedName>
        <fullName evidence="3">Type IV secretion system protein VirB1</fullName>
    </submittedName>
</protein>
<dbReference type="InterPro" id="IPR008258">
    <property type="entry name" value="Transglycosylase_SLT_dom_1"/>
</dbReference>
<dbReference type="CDD" id="cd16892">
    <property type="entry name" value="LT_VirB1-like"/>
    <property type="match status" value="1"/>
</dbReference>
<comment type="caution">
    <text evidence="3">The sequence shown here is derived from an EMBL/GenBank/DDBJ whole genome shotgun (WGS) entry which is preliminary data.</text>
</comment>
<evidence type="ECO:0000313" key="3">
    <source>
        <dbReference type="EMBL" id="TCV97228.1"/>
    </source>
</evidence>
<sequence length="339" mass="34465">MLACQNLAVPAEVMQHIVEVESGRNPFAIGVVGAQLVRQPQNLGEAMATVRMLDEKGYNYSLGIAQVNRANLGKFGLDSYEKAFQVCPNLVAGSQILAACYASAGGDWGKSFSCYYSGNFTTGFQDGYVQKVYASIGQQAPDSTSAIPLQVVNATANPGGRVKGVTTVTTDGPAYRVAIRSVLDAAASAAIAPALATAIGSNVPNQINPATGMPVDGMHGAQSLIPTQQTGIPVAQQPVVPMNAAAVTAVAGQAVTQIAQAIAAAPKLAANQPIVAGAPGADIFVPQVRGPGEPESPPTGADATPPSPTAQSAAVPAPSVPMGDQADLRTGVRDDAFVF</sequence>